<protein>
    <recommendedName>
        <fullName evidence="2">S-adenosyl-L-methionine methyltransferase</fullName>
    </recommendedName>
</protein>
<feature type="non-terminal residue" evidence="1">
    <location>
        <position position="1"/>
    </location>
</feature>
<dbReference type="InterPro" id="IPR029063">
    <property type="entry name" value="SAM-dependent_MTases_sf"/>
</dbReference>
<proteinExistence type="predicted"/>
<dbReference type="InterPro" id="IPR025690">
    <property type="entry name" value="Methyltransf_put"/>
</dbReference>
<sequence>VSRLDSFIRRLNAQRSCIDHALRRVEHMPGPFLELGLGNGRTYDHLREAAPDRDIFVFDRKVAAHPDCQPPPNYMIIGELSETLGGIASRLAGSAVLAHCDIGSGHPVADQALAREIGPKISGLMAEYGVVLSDQRFEVMDWQKCDLPEGVRAGRYYVYQKIPGIPPR</sequence>
<dbReference type="AlphaFoldDB" id="A0A381WT07"/>
<reference evidence="1" key="1">
    <citation type="submission" date="2018-05" db="EMBL/GenBank/DDBJ databases">
        <authorList>
            <person name="Lanie J.A."/>
            <person name="Ng W.-L."/>
            <person name="Kazmierczak K.M."/>
            <person name="Andrzejewski T.M."/>
            <person name="Davidsen T.M."/>
            <person name="Wayne K.J."/>
            <person name="Tettelin H."/>
            <person name="Glass J.I."/>
            <person name="Rusch D."/>
            <person name="Podicherti R."/>
            <person name="Tsui H.-C.T."/>
            <person name="Winkler M.E."/>
        </authorList>
    </citation>
    <scope>NUCLEOTIDE SEQUENCE</scope>
</reference>
<dbReference type="EMBL" id="UINC01012791">
    <property type="protein sequence ID" value="SVA55645.1"/>
    <property type="molecule type" value="Genomic_DNA"/>
</dbReference>
<organism evidence="1">
    <name type="scientific">marine metagenome</name>
    <dbReference type="NCBI Taxonomy" id="408172"/>
    <lineage>
        <taxon>unclassified sequences</taxon>
        <taxon>metagenomes</taxon>
        <taxon>ecological metagenomes</taxon>
    </lineage>
</organism>
<name>A0A381WT07_9ZZZZ</name>
<evidence type="ECO:0000313" key="1">
    <source>
        <dbReference type="EMBL" id="SVA55645.1"/>
    </source>
</evidence>
<accession>A0A381WT07</accession>
<gene>
    <name evidence="1" type="ORF">METZ01_LOCUS108499</name>
</gene>
<dbReference type="Gene3D" id="3.40.50.150">
    <property type="entry name" value="Vaccinia Virus protein VP39"/>
    <property type="match status" value="1"/>
</dbReference>
<evidence type="ECO:0008006" key="2">
    <source>
        <dbReference type="Google" id="ProtNLM"/>
    </source>
</evidence>
<dbReference type="Pfam" id="PF12692">
    <property type="entry name" value="Methyltransf_17"/>
    <property type="match status" value="1"/>
</dbReference>